<sequence>MGVQTSRPSKRPRTSPNHVPAETSDLAHSSIPPPATGAHRLCLNIAGTRMQATRHTLCALGPSYFTSYLTTKIPTTDELFIETSPAAFEVVFGALLVAQASLTKAVNVVHDGLDKFGFVLHQLLDFLMLSWTVGRPFHLPQLASVAACDSAAFFKAGDFLDQEFISLELGLRSHGLQGGVFEYLRGKRQNPCAYRLSADGKVSTRGTVHVSAECNCRDTDSFLEANAANAATTDLGELLDSTRSAEHTERRLAILSEFYNDGDQCGEGLNLYLEEAGFEDGAEVDAYENTVASRLVFDLGPKFMLRLQGALIGLTSNTRVPCKCCVRLDVADSHAELKEGLPGGLAGDLHAHVELLPNYGLDEEGNFHFRHSLVKLQAVRPLPIGRLLSVEVWSCASNLDTGGDAVTSGTQTARKWRLSAFEVFGDLIELPEELSSRDSRCPFQFDERSTTCCQYQLNTRN</sequence>
<name>A0A812K2T4_9DINO</name>
<proteinExistence type="predicted"/>
<evidence type="ECO:0008006" key="4">
    <source>
        <dbReference type="Google" id="ProtNLM"/>
    </source>
</evidence>
<dbReference type="Proteomes" id="UP000604046">
    <property type="component" value="Unassembled WGS sequence"/>
</dbReference>
<evidence type="ECO:0000256" key="1">
    <source>
        <dbReference type="SAM" id="MobiDB-lite"/>
    </source>
</evidence>
<dbReference type="InterPro" id="IPR011333">
    <property type="entry name" value="SKP1/BTB/POZ_sf"/>
</dbReference>
<reference evidence="2" key="1">
    <citation type="submission" date="2021-02" db="EMBL/GenBank/DDBJ databases">
        <authorList>
            <person name="Dougan E. K."/>
            <person name="Rhodes N."/>
            <person name="Thang M."/>
            <person name="Chan C."/>
        </authorList>
    </citation>
    <scope>NUCLEOTIDE SEQUENCE</scope>
</reference>
<dbReference type="SUPFAM" id="SSF54695">
    <property type="entry name" value="POZ domain"/>
    <property type="match status" value="1"/>
</dbReference>
<organism evidence="2 3">
    <name type="scientific">Symbiodinium natans</name>
    <dbReference type="NCBI Taxonomy" id="878477"/>
    <lineage>
        <taxon>Eukaryota</taxon>
        <taxon>Sar</taxon>
        <taxon>Alveolata</taxon>
        <taxon>Dinophyceae</taxon>
        <taxon>Suessiales</taxon>
        <taxon>Symbiodiniaceae</taxon>
        <taxon>Symbiodinium</taxon>
    </lineage>
</organism>
<dbReference type="OrthoDB" id="423090at2759"/>
<accession>A0A812K2T4</accession>
<comment type="caution">
    <text evidence="2">The sequence shown here is derived from an EMBL/GenBank/DDBJ whole genome shotgun (WGS) entry which is preliminary data.</text>
</comment>
<protein>
    <recommendedName>
        <fullName evidence="4">BTB domain-containing protein</fullName>
    </recommendedName>
</protein>
<dbReference type="EMBL" id="CAJNDS010000533">
    <property type="protein sequence ID" value="CAE7216073.1"/>
    <property type="molecule type" value="Genomic_DNA"/>
</dbReference>
<feature type="region of interest" description="Disordered" evidence="1">
    <location>
        <begin position="1"/>
        <end position="33"/>
    </location>
</feature>
<gene>
    <name evidence="2" type="ORF">SNAT2548_LOCUS7603</name>
</gene>
<keyword evidence="3" id="KW-1185">Reference proteome</keyword>
<evidence type="ECO:0000313" key="2">
    <source>
        <dbReference type="EMBL" id="CAE7216073.1"/>
    </source>
</evidence>
<dbReference type="Gene3D" id="3.30.710.10">
    <property type="entry name" value="Potassium Channel Kv1.1, Chain A"/>
    <property type="match status" value="1"/>
</dbReference>
<dbReference type="AlphaFoldDB" id="A0A812K2T4"/>
<evidence type="ECO:0000313" key="3">
    <source>
        <dbReference type="Proteomes" id="UP000604046"/>
    </source>
</evidence>